<dbReference type="PANTHER" id="PTHR37928">
    <property type="entry name" value="CFEM DOMAIN PROTEIN (AFU_ORTHOLOGUE AFUA_6G14090)"/>
    <property type="match status" value="1"/>
</dbReference>
<feature type="disulfide bond" evidence="15">
    <location>
        <begin position="33"/>
        <end position="40"/>
    </location>
</feature>
<organism evidence="17 18">
    <name type="scientific">Teratosphaeria nubilosa</name>
    <dbReference type="NCBI Taxonomy" id="161662"/>
    <lineage>
        <taxon>Eukaryota</taxon>
        <taxon>Fungi</taxon>
        <taxon>Dikarya</taxon>
        <taxon>Ascomycota</taxon>
        <taxon>Pezizomycotina</taxon>
        <taxon>Dothideomycetes</taxon>
        <taxon>Dothideomycetidae</taxon>
        <taxon>Mycosphaerellales</taxon>
        <taxon>Teratosphaeriaceae</taxon>
        <taxon>Teratosphaeria</taxon>
    </lineage>
</organism>
<comment type="caution">
    <text evidence="15">Lacks conserved residue(s) required for the propagation of feature annotation.</text>
</comment>
<dbReference type="AlphaFoldDB" id="A0A6G1KZS9"/>
<keyword evidence="6" id="KW-0349">Heme</keyword>
<dbReference type="Proteomes" id="UP000799436">
    <property type="component" value="Unassembled WGS sequence"/>
</dbReference>
<keyword evidence="10" id="KW-0408">Iron</keyword>
<dbReference type="Pfam" id="PF05730">
    <property type="entry name" value="CFEM"/>
    <property type="match status" value="1"/>
</dbReference>
<keyword evidence="12 15" id="KW-1015">Disulfide bond</keyword>
<reference evidence="17" key="1">
    <citation type="journal article" date="2020" name="Stud. Mycol.">
        <title>101 Dothideomycetes genomes: a test case for predicting lifestyles and emergence of pathogens.</title>
        <authorList>
            <person name="Haridas S."/>
            <person name="Albert R."/>
            <person name="Binder M."/>
            <person name="Bloem J."/>
            <person name="Labutti K."/>
            <person name="Salamov A."/>
            <person name="Andreopoulos B."/>
            <person name="Baker S."/>
            <person name="Barry K."/>
            <person name="Bills G."/>
            <person name="Bluhm B."/>
            <person name="Cannon C."/>
            <person name="Castanera R."/>
            <person name="Culley D."/>
            <person name="Daum C."/>
            <person name="Ezra D."/>
            <person name="Gonzalez J."/>
            <person name="Henrissat B."/>
            <person name="Kuo A."/>
            <person name="Liang C."/>
            <person name="Lipzen A."/>
            <person name="Lutzoni F."/>
            <person name="Magnuson J."/>
            <person name="Mondo S."/>
            <person name="Nolan M."/>
            <person name="Ohm R."/>
            <person name="Pangilinan J."/>
            <person name="Park H.-J."/>
            <person name="Ramirez L."/>
            <person name="Alfaro M."/>
            <person name="Sun H."/>
            <person name="Tritt A."/>
            <person name="Yoshinaga Y."/>
            <person name="Zwiers L.-H."/>
            <person name="Turgeon B."/>
            <person name="Goodwin S."/>
            <person name="Spatafora J."/>
            <person name="Crous P."/>
            <person name="Grigoriev I."/>
        </authorList>
    </citation>
    <scope>NUCLEOTIDE SEQUENCE</scope>
    <source>
        <strain evidence="17">CBS 116005</strain>
    </source>
</reference>
<name>A0A6G1KZS9_9PEZI</name>
<evidence type="ECO:0000256" key="2">
    <source>
        <dbReference type="ARBA" id="ARBA00004613"/>
    </source>
</evidence>
<evidence type="ECO:0000259" key="16">
    <source>
        <dbReference type="PROSITE" id="PS52012"/>
    </source>
</evidence>
<proteinExistence type="inferred from homology"/>
<sequence length="76" mass="7984">AVLVAAQDLSSLPQCGQTCINNMIQIATTEFGCSAGNVTCYCEQPRFGYGVRDCSNEACPSSSDANTAISYGVNYC</sequence>
<dbReference type="InterPro" id="IPR051735">
    <property type="entry name" value="CFEM_domain"/>
</dbReference>
<gene>
    <name evidence="17" type="ORF">EJ03DRAFT_244641</name>
</gene>
<evidence type="ECO:0000256" key="1">
    <source>
        <dbReference type="ARBA" id="ARBA00004609"/>
    </source>
</evidence>
<evidence type="ECO:0000256" key="8">
    <source>
        <dbReference type="ARBA" id="ARBA00022723"/>
    </source>
</evidence>
<dbReference type="GO" id="GO:0005886">
    <property type="term" value="C:plasma membrane"/>
    <property type="evidence" value="ECO:0007669"/>
    <property type="project" value="UniProtKB-SubCell"/>
</dbReference>
<dbReference type="InterPro" id="IPR008427">
    <property type="entry name" value="Extracellular_membr_CFEM_dom"/>
</dbReference>
<keyword evidence="9" id="KW-0732">Signal</keyword>
<dbReference type="GO" id="GO:0005576">
    <property type="term" value="C:extracellular region"/>
    <property type="evidence" value="ECO:0007669"/>
    <property type="project" value="UniProtKB-SubCell"/>
</dbReference>
<keyword evidence="8" id="KW-0479">Metal-binding</keyword>
<dbReference type="PANTHER" id="PTHR37928:SF1">
    <property type="entry name" value="CFEM DOMAIN PROTEIN (AFU_ORTHOLOGUE AFUA_6G14090)"/>
    <property type="match status" value="1"/>
</dbReference>
<evidence type="ECO:0000313" key="18">
    <source>
        <dbReference type="Proteomes" id="UP000799436"/>
    </source>
</evidence>
<evidence type="ECO:0000256" key="7">
    <source>
        <dbReference type="ARBA" id="ARBA00022622"/>
    </source>
</evidence>
<comment type="subcellular location">
    <subcellularLocation>
        <location evidence="1">Cell membrane</location>
        <topology evidence="1">Lipid-anchor</topology>
        <topology evidence="1">GPI-anchor</topology>
    </subcellularLocation>
    <subcellularLocation>
        <location evidence="2">Secreted</location>
    </subcellularLocation>
</comment>
<evidence type="ECO:0000256" key="3">
    <source>
        <dbReference type="ARBA" id="ARBA00010031"/>
    </source>
</evidence>
<evidence type="ECO:0000256" key="14">
    <source>
        <dbReference type="ARBA" id="ARBA00023288"/>
    </source>
</evidence>
<accession>A0A6G1KZS9</accession>
<keyword evidence="11" id="KW-0472">Membrane</keyword>
<evidence type="ECO:0000256" key="6">
    <source>
        <dbReference type="ARBA" id="ARBA00022617"/>
    </source>
</evidence>
<evidence type="ECO:0000256" key="10">
    <source>
        <dbReference type="ARBA" id="ARBA00023004"/>
    </source>
</evidence>
<keyword evidence="7" id="KW-0336">GPI-anchor</keyword>
<keyword evidence="18" id="KW-1185">Reference proteome</keyword>
<dbReference type="GO" id="GO:0046872">
    <property type="term" value="F:metal ion binding"/>
    <property type="evidence" value="ECO:0007669"/>
    <property type="project" value="UniProtKB-KW"/>
</dbReference>
<dbReference type="EMBL" id="ML995877">
    <property type="protein sequence ID" value="KAF2766117.1"/>
    <property type="molecule type" value="Genomic_DNA"/>
</dbReference>
<evidence type="ECO:0000256" key="13">
    <source>
        <dbReference type="ARBA" id="ARBA00023180"/>
    </source>
</evidence>
<evidence type="ECO:0000256" key="11">
    <source>
        <dbReference type="ARBA" id="ARBA00023136"/>
    </source>
</evidence>
<dbReference type="PROSITE" id="PS52012">
    <property type="entry name" value="CFEM"/>
    <property type="match status" value="1"/>
</dbReference>
<keyword evidence="14" id="KW-0449">Lipoprotein</keyword>
<dbReference type="OrthoDB" id="1193027at2759"/>
<evidence type="ECO:0000256" key="4">
    <source>
        <dbReference type="ARBA" id="ARBA00022475"/>
    </source>
</evidence>
<evidence type="ECO:0000313" key="17">
    <source>
        <dbReference type="EMBL" id="KAF2766117.1"/>
    </source>
</evidence>
<dbReference type="SMART" id="SM00747">
    <property type="entry name" value="CFEM"/>
    <property type="match status" value="1"/>
</dbReference>
<feature type="domain" description="CFEM" evidence="16">
    <location>
        <begin position="1"/>
        <end position="76"/>
    </location>
</feature>
<feature type="non-terminal residue" evidence="17">
    <location>
        <position position="76"/>
    </location>
</feature>
<evidence type="ECO:0000256" key="15">
    <source>
        <dbReference type="PROSITE-ProRule" id="PRU01356"/>
    </source>
</evidence>
<keyword evidence="4" id="KW-1003">Cell membrane</keyword>
<protein>
    <submittedName>
        <fullName evidence="17">CFEM-domain-containing protein</fullName>
    </submittedName>
</protein>
<feature type="non-terminal residue" evidence="17">
    <location>
        <position position="1"/>
    </location>
</feature>
<keyword evidence="13" id="KW-0325">Glycoprotein</keyword>
<evidence type="ECO:0000256" key="5">
    <source>
        <dbReference type="ARBA" id="ARBA00022525"/>
    </source>
</evidence>
<dbReference type="GO" id="GO:0098552">
    <property type="term" value="C:side of membrane"/>
    <property type="evidence" value="ECO:0007669"/>
    <property type="project" value="UniProtKB-KW"/>
</dbReference>
<comment type="similarity">
    <text evidence="3">Belongs to the RBT5 family.</text>
</comment>
<keyword evidence="5" id="KW-0964">Secreted</keyword>
<evidence type="ECO:0000256" key="9">
    <source>
        <dbReference type="ARBA" id="ARBA00022729"/>
    </source>
</evidence>
<evidence type="ECO:0000256" key="12">
    <source>
        <dbReference type="ARBA" id="ARBA00023157"/>
    </source>
</evidence>